<gene>
    <name evidence="2" type="ORF">H0S73_02350</name>
</gene>
<organism evidence="2 3">
    <name type="scientific">Microvirga mediterraneensis</name>
    <dbReference type="NCBI Taxonomy" id="2754695"/>
    <lineage>
        <taxon>Bacteria</taxon>
        <taxon>Pseudomonadati</taxon>
        <taxon>Pseudomonadota</taxon>
        <taxon>Alphaproteobacteria</taxon>
        <taxon>Hyphomicrobiales</taxon>
        <taxon>Methylobacteriaceae</taxon>
        <taxon>Microvirga</taxon>
    </lineage>
</organism>
<dbReference type="EMBL" id="JACDXJ010000001">
    <property type="protein sequence ID" value="MBA1154968.1"/>
    <property type="molecule type" value="Genomic_DNA"/>
</dbReference>
<dbReference type="RefSeq" id="WP_181050647.1">
    <property type="nucleotide sequence ID" value="NZ_JACDXJ010000001.1"/>
</dbReference>
<dbReference type="AlphaFoldDB" id="A0A838BHF0"/>
<evidence type="ECO:0000313" key="2">
    <source>
        <dbReference type="EMBL" id="MBA1154968.1"/>
    </source>
</evidence>
<sequence>MLVSKFVRTVLLCGAALAVPAQAGQPPGPRILKIDVRVEGSEGWQTKVSSEKGTISEHFFLATVLEPSDSLEAMNPLDPASIRKAQDTSARQIANMQKIQERNRAMAPAAPPNAAMQQQVNQAIMQAYAKCKGDEACIKAAVMQSNPGLMTPPPGATMRPGLPDASTAAQEDKAIYRQWFGLEGCPGKFRATRDDVSRGSVSDVGASKPWNHEVRFDIAQAKPSLCLSYPMSVVNEEAGTLFLPGFLFPEAAAMQANAGSVKATVPGDIAAWVAKTLNGAPLSGTKTETITLQRPVVVLPLANASYSGTAKVTVTWSLTEAYKAGAALPDR</sequence>
<proteinExistence type="predicted"/>
<protein>
    <submittedName>
        <fullName evidence="2">Uncharacterized protein</fullName>
    </submittedName>
</protein>
<feature type="signal peptide" evidence="1">
    <location>
        <begin position="1"/>
        <end position="23"/>
    </location>
</feature>
<dbReference type="Proteomes" id="UP000572984">
    <property type="component" value="Unassembled WGS sequence"/>
</dbReference>
<comment type="caution">
    <text evidence="2">The sequence shown here is derived from an EMBL/GenBank/DDBJ whole genome shotgun (WGS) entry which is preliminary data.</text>
</comment>
<evidence type="ECO:0000313" key="3">
    <source>
        <dbReference type="Proteomes" id="UP000572984"/>
    </source>
</evidence>
<keyword evidence="3" id="KW-1185">Reference proteome</keyword>
<reference evidence="2 3" key="1">
    <citation type="submission" date="2020-07" db="EMBL/GenBank/DDBJ databases">
        <title>Draft genome and description of Microvirga mediterraneensis Marseille-Q2068 sp. nov.</title>
        <authorList>
            <person name="Boxberger M."/>
        </authorList>
    </citation>
    <scope>NUCLEOTIDE SEQUENCE [LARGE SCALE GENOMIC DNA]</scope>
    <source>
        <strain evidence="2 3">Marseille-Q2068</strain>
    </source>
</reference>
<feature type="chain" id="PRO_5032352965" evidence="1">
    <location>
        <begin position="24"/>
        <end position="331"/>
    </location>
</feature>
<evidence type="ECO:0000256" key="1">
    <source>
        <dbReference type="SAM" id="SignalP"/>
    </source>
</evidence>
<keyword evidence="1" id="KW-0732">Signal</keyword>
<name>A0A838BHF0_9HYPH</name>
<accession>A0A838BHF0</accession>